<protein>
    <submittedName>
        <fullName evidence="1">Glr1317 protein</fullName>
    </submittedName>
</protein>
<dbReference type="EnsemblBacteria" id="BAC89258">
    <property type="protein sequence ID" value="BAC89258"/>
    <property type="gene ID" value="BAC89258"/>
</dbReference>
<dbReference type="InParanoid" id="Q7NL09"/>
<organism evidence="1 2">
    <name type="scientific">Gloeobacter violaceus (strain ATCC 29082 / PCC 7421)</name>
    <dbReference type="NCBI Taxonomy" id="251221"/>
    <lineage>
        <taxon>Bacteria</taxon>
        <taxon>Bacillati</taxon>
        <taxon>Cyanobacteriota</taxon>
        <taxon>Cyanophyceae</taxon>
        <taxon>Gloeobacterales</taxon>
        <taxon>Gloeobacteraceae</taxon>
        <taxon>Gloeobacter</taxon>
    </lineage>
</organism>
<evidence type="ECO:0000313" key="2">
    <source>
        <dbReference type="Proteomes" id="UP000000557"/>
    </source>
</evidence>
<dbReference type="KEGG" id="gvi:glr1317"/>
<name>Q7NL09_GLOVI</name>
<dbReference type="Proteomes" id="UP000000557">
    <property type="component" value="Chromosome"/>
</dbReference>
<accession>Q7NL09</accession>
<dbReference type="RefSeq" id="WP_011141317.1">
    <property type="nucleotide sequence ID" value="NC_005125.1"/>
</dbReference>
<dbReference type="AlphaFoldDB" id="Q7NL09"/>
<dbReference type="EMBL" id="BA000045">
    <property type="protein sequence ID" value="BAC89258.1"/>
    <property type="molecule type" value="Genomic_DNA"/>
</dbReference>
<sequence length="301" mass="33745">MTASSFQIALLKVLVAVGWADGVLTDAERRLIGRWMGEFYVSEQQRNYLQYYLEQPTTRRQAEDFSKGLIEAAHSGREREEALTKLQQLAGADEHLDEAERLFLERVRELFESTGDLGLFANRLRGFFSARPFSGRSSDALLAALEAELVKLWRERDYPGDPYVAAFKAGEAPTPEQRALLFVSALAGCTWGELKREMPDPLPCIRRCLRLDEAQTRFVAQTLVDPYVRSLDRSRLVRGVENYAERPLALGLVDILFCLAAADGLISDAETETIRGVALGLKVTHRLFIGSKLRFSGEQSG</sequence>
<reference evidence="1 2" key="2">
    <citation type="journal article" date="2003" name="DNA Res.">
        <title>Complete genome structure of Gloeobacter violaceus PCC 7421, a cyanobacterium that lacks thylakoids (supplement).</title>
        <authorList>
            <person name="Nakamura Y."/>
            <person name="Kaneko T."/>
            <person name="Sato S."/>
            <person name="Mimuro M."/>
            <person name="Miyashita H."/>
            <person name="Tsuchiya T."/>
            <person name="Sasamoto S."/>
            <person name="Watanabe A."/>
            <person name="Kawashima K."/>
            <person name="Kishida Y."/>
            <person name="Kiyokawa C."/>
            <person name="Kohara M."/>
            <person name="Matsumoto M."/>
            <person name="Matsuno A."/>
            <person name="Nakazaki N."/>
            <person name="Shimpo S."/>
            <person name="Takeuchi C."/>
            <person name="Yamada M."/>
            <person name="Tabata S."/>
        </authorList>
    </citation>
    <scope>NUCLEOTIDE SEQUENCE [LARGE SCALE GENOMIC DNA]</scope>
    <source>
        <strain evidence="2">ATCC 29082 / PCC 7421</strain>
    </source>
</reference>
<gene>
    <name evidence="1" type="ordered locus">glr1317</name>
</gene>
<dbReference type="CDD" id="cd07177">
    <property type="entry name" value="terB_like"/>
    <property type="match status" value="1"/>
</dbReference>
<dbReference type="STRING" id="251221.gene:10758798"/>
<dbReference type="HOGENOM" id="CLU_923658_0_0_3"/>
<evidence type="ECO:0000313" key="1">
    <source>
        <dbReference type="EMBL" id="BAC89258.1"/>
    </source>
</evidence>
<proteinExistence type="predicted"/>
<dbReference type="SUPFAM" id="SSF158682">
    <property type="entry name" value="TerB-like"/>
    <property type="match status" value="2"/>
</dbReference>
<dbReference type="Gene3D" id="1.10.3680.10">
    <property type="entry name" value="TerB-like"/>
    <property type="match status" value="1"/>
</dbReference>
<reference evidence="1 2" key="1">
    <citation type="journal article" date="2003" name="DNA Res.">
        <title>Complete genome structure of Gloeobacter violaceus PCC 7421, a cyanobacterium that lacks thylakoids.</title>
        <authorList>
            <person name="Nakamura Y."/>
            <person name="Kaneko T."/>
            <person name="Sato S."/>
            <person name="Mimuro M."/>
            <person name="Miyashita H."/>
            <person name="Tsuchiya T."/>
            <person name="Sasamoto S."/>
            <person name="Watanabe A."/>
            <person name="Kawashima K."/>
            <person name="Kishida Y."/>
            <person name="Kiyokawa C."/>
            <person name="Kohara M."/>
            <person name="Matsumoto M."/>
            <person name="Matsuno A."/>
            <person name="Nakazaki N."/>
            <person name="Shimpo S."/>
            <person name="Takeuchi C."/>
            <person name="Yamada M."/>
            <person name="Tabata S."/>
        </authorList>
    </citation>
    <scope>NUCLEOTIDE SEQUENCE [LARGE SCALE GENOMIC DNA]</scope>
    <source>
        <strain evidence="2">ATCC 29082 / PCC 7421</strain>
    </source>
</reference>
<keyword evidence="2" id="KW-1185">Reference proteome</keyword>
<dbReference type="OrthoDB" id="561132at2"/>
<dbReference type="InterPro" id="IPR029024">
    <property type="entry name" value="TerB-like"/>
</dbReference>